<evidence type="ECO:0000313" key="8">
    <source>
        <dbReference type="Proteomes" id="UP001500399"/>
    </source>
</evidence>
<dbReference type="PANTHER" id="PTHR34478">
    <property type="entry name" value="PROTEIN LEMA"/>
    <property type="match status" value="1"/>
</dbReference>
<dbReference type="PROSITE" id="PS51257">
    <property type="entry name" value="PROKAR_LIPOPROTEIN"/>
    <property type="match status" value="1"/>
</dbReference>
<dbReference type="RefSeq" id="WP_304987547.1">
    <property type="nucleotide sequence ID" value="NZ_BAAACR010000017.1"/>
</dbReference>
<evidence type="ECO:0000256" key="5">
    <source>
        <dbReference type="ARBA" id="ARBA00023136"/>
    </source>
</evidence>
<evidence type="ECO:0000313" key="7">
    <source>
        <dbReference type="EMBL" id="GAA0217821.1"/>
    </source>
</evidence>
<evidence type="ECO:0000256" key="4">
    <source>
        <dbReference type="ARBA" id="ARBA00022989"/>
    </source>
</evidence>
<sequence>MNNKGVISVGVILIVVILGCIFGFISLYNGLKEAEIRVDAAYGQVENQMQRRSDLIPNLVNTVKGYDIHEKTIIEEVVNARTKLAGAQGVEQMDAANAELTGALGRLFAIAEAYPDLKANTQYLELMRELSGSENRIAVARRDYNEAVRQYNVTISTFPGMFLAGSMGMTQKPQFKAKEGADAVPEVKF</sequence>
<keyword evidence="8" id="KW-1185">Reference proteome</keyword>
<evidence type="ECO:0000256" key="2">
    <source>
        <dbReference type="ARBA" id="ARBA00008854"/>
    </source>
</evidence>
<dbReference type="Gene3D" id="1.20.1440.20">
    <property type="entry name" value="LemA-like domain"/>
    <property type="match status" value="1"/>
</dbReference>
<comment type="subcellular location">
    <subcellularLocation>
        <location evidence="1">Membrane</location>
        <topology evidence="1">Single-pass membrane protein</topology>
    </subcellularLocation>
</comment>
<evidence type="ECO:0000256" key="3">
    <source>
        <dbReference type="ARBA" id="ARBA00022692"/>
    </source>
</evidence>
<keyword evidence="5 6" id="KW-0472">Membrane</keyword>
<dbReference type="Pfam" id="PF04011">
    <property type="entry name" value="LemA"/>
    <property type="match status" value="1"/>
</dbReference>
<gene>
    <name evidence="7" type="ORF">GCM10008919_21180</name>
</gene>
<dbReference type="EMBL" id="BAAACR010000017">
    <property type="protein sequence ID" value="GAA0217821.1"/>
    <property type="molecule type" value="Genomic_DNA"/>
</dbReference>
<dbReference type="SUPFAM" id="SSF140478">
    <property type="entry name" value="LemA-like"/>
    <property type="match status" value="1"/>
</dbReference>
<proteinExistence type="inferred from homology"/>
<accession>A0ABN0TBZ1</accession>
<dbReference type="PANTHER" id="PTHR34478:SF2">
    <property type="entry name" value="MEMBRANE PROTEIN"/>
    <property type="match status" value="1"/>
</dbReference>
<evidence type="ECO:0000256" key="1">
    <source>
        <dbReference type="ARBA" id="ARBA00004167"/>
    </source>
</evidence>
<reference evidence="7 8" key="1">
    <citation type="journal article" date="2019" name="Int. J. Syst. Evol. Microbiol.">
        <title>The Global Catalogue of Microorganisms (GCM) 10K type strain sequencing project: providing services to taxonomists for standard genome sequencing and annotation.</title>
        <authorList>
            <consortium name="The Broad Institute Genomics Platform"/>
            <consortium name="The Broad Institute Genome Sequencing Center for Infectious Disease"/>
            <person name="Wu L."/>
            <person name="Ma J."/>
        </authorList>
    </citation>
    <scope>NUCLEOTIDE SEQUENCE [LARGE SCALE GENOMIC DNA]</scope>
    <source>
        <strain evidence="7 8">JCM 8542</strain>
    </source>
</reference>
<keyword evidence="3 6" id="KW-0812">Transmembrane</keyword>
<name>A0ABN0TBZ1_9FIRM</name>
<comment type="similarity">
    <text evidence="2">Belongs to the LemA family.</text>
</comment>
<dbReference type="InterPro" id="IPR007156">
    <property type="entry name" value="MamQ_LemA"/>
</dbReference>
<feature type="transmembrane region" description="Helical" evidence="6">
    <location>
        <begin position="6"/>
        <end position="28"/>
    </location>
</feature>
<evidence type="ECO:0000256" key="6">
    <source>
        <dbReference type="SAM" id="Phobius"/>
    </source>
</evidence>
<organism evidence="7 8">
    <name type="scientific">Selenomonas dianae</name>
    <dbReference type="NCBI Taxonomy" id="135079"/>
    <lineage>
        <taxon>Bacteria</taxon>
        <taxon>Bacillati</taxon>
        <taxon>Bacillota</taxon>
        <taxon>Negativicutes</taxon>
        <taxon>Selenomonadales</taxon>
        <taxon>Selenomonadaceae</taxon>
        <taxon>Selenomonas</taxon>
    </lineage>
</organism>
<dbReference type="InterPro" id="IPR023353">
    <property type="entry name" value="LemA-like_dom_sf"/>
</dbReference>
<keyword evidence="4 6" id="KW-1133">Transmembrane helix</keyword>
<protein>
    <submittedName>
        <fullName evidence="7">LemA family protein</fullName>
    </submittedName>
</protein>
<comment type="caution">
    <text evidence="7">The sequence shown here is derived from an EMBL/GenBank/DDBJ whole genome shotgun (WGS) entry which is preliminary data.</text>
</comment>
<dbReference type="Proteomes" id="UP001500399">
    <property type="component" value="Unassembled WGS sequence"/>
</dbReference>